<dbReference type="InterPro" id="IPR017853">
    <property type="entry name" value="GH"/>
</dbReference>
<feature type="chain" id="PRO_5028889347" description="Glucosylceramidase" evidence="13">
    <location>
        <begin position="20"/>
        <end position="513"/>
    </location>
</feature>
<evidence type="ECO:0000259" key="15">
    <source>
        <dbReference type="Pfam" id="PF17189"/>
    </source>
</evidence>
<evidence type="ECO:0000256" key="1">
    <source>
        <dbReference type="ARBA" id="ARBA00001013"/>
    </source>
</evidence>
<dbReference type="GO" id="GO:0005774">
    <property type="term" value="C:vacuolar membrane"/>
    <property type="evidence" value="ECO:0007669"/>
    <property type="project" value="UniProtKB-ARBA"/>
</dbReference>
<reference evidence="16" key="1">
    <citation type="journal article" date="2013" name="Genetics">
        <title>The draft genome and transcriptome of Panagrellus redivivus are shaped by the harsh demands of a free-living lifestyle.</title>
        <authorList>
            <person name="Srinivasan J."/>
            <person name="Dillman A.R."/>
            <person name="Macchietto M.G."/>
            <person name="Heikkinen L."/>
            <person name="Lakso M."/>
            <person name="Fracchia K.M."/>
            <person name="Antoshechkin I."/>
            <person name="Mortazavi A."/>
            <person name="Wong G."/>
            <person name="Sternberg P.W."/>
        </authorList>
    </citation>
    <scope>NUCLEOTIDE SEQUENCE [LARGE SCALE GENOMIC DNA]</scope>
    <source>
        <strain evidence="16">MT8872</strain>
    </source>
</reference>
<dbReference type="GO" id="GO:0032006">
    <property type="term" value="P:regulation of TOR signaling"/>
    <property type="evidence" value="ECO:0007669"/>
    <property type="project" value="UniProtKB-ARBA"/>
</dbReference>
<dbReference type="GO" id="GO:0016241">
    <property type="term" value="P:regulation of macroautophagy"/>
    <property type="evidence" value="ECO:0007669"/>
    <property type="project" value="UniProtKB-ARBA"/>
</dbReference>
<evidence type="ECO:0000256" key="3">
    <source>
        <dbReference type="ARBA" id="ARBA00004991"/>
    </source>
</evidence>
<evidence type="ECO:0000256" key="4">
    <source>
        <dbReference type="ARBA" id="ARBA00005382"/>
    </source>
</evidence>
<dbReference type="GO" id="GO:0005764">
    <property type="term" value="C:lysosome"/>
    <property type="evidence" value="ECO:0007669"/>
    <property type="project" value="UniProtKB-ARBA"/>
</dbReference>
<feature type="domain" description="Glycosyl hydrolase family 30 beta sandwich" evidence="15">
    <location>
        <begin position="444"/>
        <end position="508"/>
    </location>
</feature>
<keyword evidence="12" id="KW-0326">Glycosidase</keyword>
<dbReference type="GO" id="GO:0006680">
    <property type="term" value="P:glucosylceramide catabolic process"/>
    <property type="evidence" value="ECO:0007669"/>
    <property type="project" value="UniProtKB-ARBA"/>
</dbReference>
<keyword evidence="6 13" id="KW-0732">Signal</keyword>
<dbReference type="GO" id="GO:0016758">
    <property type="term" value="F:hexosyltransferase activity"/>
    <property type="evidence" value="ECO:0007669"/>
    <property type="project" value="UniProtKB-ARBA"/>
</dbReference>
<dbReference type="PANTHER" id="PTHR11069">
    <property type="entry name" value="GLUCOSYLCERAMIDASE"/>
    <property type="match status" value="1"/>
</dbReference>
<keyword evidence="9 12" id="KW-0443">Lipid metabolism</keyword>
<dbReference type="Gene3D" id="3.20.20.80">
    <property type="entry name" value="Glycosidases"/>
    <property type="match status" value="1"/>
</dbReference>
<feature type="domain" description="Glycosyl hydrolase family 30 TIM-barrel" evidence="14">
    <location>
        <begin position="99"/>
        <end position="441"/>
    </location>
</feature>
<keyword evidence="16" id="KW-1185">Reference proteome</keyword>
<evidence type="ECO:0000256" key="5">
    <source>
        <dbReference type="ARBA" id="ARBA00012658"/>
    </source>
</evidence>
<dbReference type="GO" id="GO:0010605">
    <property type="term" value="P:negative regulation of macromolecule metabolic process"/>
    <property type="evidence" value="ECO:0007669"/>
    <property type="project" value="UniProtKB-ARBA"/>
</dbReference>
<dbReference type="AlphaFoldDB" id="A0A7E4W3U0"/>
<organism evidence="16 17">
    <name type="scientific">Panagrellus redivivus</name>
    <name type="common">Microworm</name>
    <dbReference type="NCBI Taxonomy" id="6233"/>
    <lineage>
        <taxon>Eukaryota</taxon>
        <taxon>Metazoa</taxon>
        <taxon>Ecdysozoa</taxon>
        <taxon>Nematoda</taxon>
        <taxon>Chromadorea</taxon>
        <taxon>Rhabditida</taxon>
        <taxon>Tylenchina</taxon>
        <taxon>Panagrolaimomorpha</taxon>
        <taxon>Panagrolaimoidea</taxon>
        <taxon>Panagrolaimidae</taxon>
        <taxon>Panagrellus</taxon>
    </lineage>
</organism>
<sequence>MKLKDVTFTLFSTFAIIAALPCDIKSVTSHGIHGFTCSCNASYCDTIEDFQVSHEEVLGFVSSDAGKRFQKFTVKQSDISNDSKTIKIKLNSSQTFQKIEGFGAAFTDAATINLKKLSPATQNKLLEAYFDPIKGLGYTFGRVPLGSCDFSTRVYSYDDTDQDFNLTHFALAKEDLDFKIPAIQAAKKFNNDIKLFASPWSSPAWMKATKDVKGYSGLAGDINGPYYKSYAKYFGRFLQEYSKHGLQYWGLTVTNEPSGCYGYQCMIMNASTQIDFVALHLREALNKAGFETVKIMIHDDTRNKMVPVAKTVAADPEKRKLIDGLAFHWYDWNTLEPVRQTHELLPDKFTLSTEACNGWQDTERGVYLGSWLRATRYARDIIRGINAYSIGWVDWNFCLDGNGGPNWVSNFVDSPIIVDETSDSFIKQPMYYALGHFSRFVPPNSKRIYISSPPANLKLEATATLTPDNTIVVVVLNDEEKPIDVEIADVVTGKPFQLSLDSRSITTLLYKLA</sequence>
<dbReference type="InterPro" id="IPR033452">
    <property type="entry name" value="GH30_C"/>
</dbReference>
<evidence type="ECO:0000259" key="14">
    <source>
        <dbReference type="Pfam" id="PF02055"/>
    </source>
</evidence>
<dbReference type="PANTHER" id="PTHR11069:SF23">
    <property type="entry name" value="LYSOSOMAL ACID GLUCOSYLCERAMIDASE"/>
    <property type="match status" value="1"/>
</dbReference>
<comment type="similarity">
    <text evidence="4 12">Belongs to the glycosyl hydrolase 30 family.</text>
</comment>
<accession>A0A7E4W3U0</accession>
<dbReference type="SUPFAM" id="SSF51445">
    <property type="entry name" value="(Trans)glycosidases"/>
    <property type="match status" value="1"/>
</dbReference>
<dbReference type="GO" id="GO:0004348">
    <property type="term" value="F:glucosylceramidase activity"/>
    <property type="evidence" value="ECO:0007669"/>
    <property type="project" value="UniProtKB-EC"/>
</dbReference>
<name>A0A7E4W3U0_PANRE</name>
<feature type="signal peptide" evidence="13">
    <location>
        <begin position="1"/>
        <end position="19"/>
    </location>
</feature>
<dbReference type="GO" id="GO:0007040">
    <property type="term" value="P:lysosome organization"/>
    <property type="evidence" value="ECO:0007669"/>
    <property type="project" value="UniProtKB-ARBA"/>
</dbReference>
<keyword evidence="8 12" id="KW-0746">Sphingolipid metabolism</keyword>
<reference evidence="17" key="2">
    <citation type="submission" date="2020-10" db="UniProtKB">
        <authorList>
            <consortium name="WormBaseParasite"/>
        </authorList>
    </citation>
    <scope>IDENTIFICATION</scope>
</reference>
<evidence type="ECO:0000256" key="13">
    <source>
        <dbReference type="SAM" id="SignalP"/>
    </source>
</evidence>
<dbReference type="FunFam" id="3.20.20.80:FF:000030">
    <property type="entry name" value="Lysosomal acid glucosylceramidase"/>
    <property type="match status" value="1"/>
</dbReference>
<dbReference type="GO" id="GO:0008202">
    <property type="term" value="P:steroid metabolic process"/>
    <property type="evidence" value="ECO:0007669"/>
    <property type="project" value="UniProtKB-ARBA"/>
</dbReference>
<evidence type="ECO:0000256" key="11">
    <source>
        <dbReference type="ARBA" id="ARBA00051345"/>
    </source>
</evidence>
<evidence type="ECO:0000256" key="8">
    <source>
        <dbReference type="ARBA" id="ARBA00022919"/>
    </source>
</evidence>
<dbReference type="Proteomes" id="UP000492821">
    <property type="component" value="Unassembled WGS sequence"/>
</dbReference>
<dbReference type="GO" id="GO:0051246">
    <property type="term" value="P:regulation of protein metabolic process"/>
    <property type="evidence" value="ECO:0007669"/>
    <property type="project" value="UniProtKB-ARBA"/>
</dbReference>
<comment type="catalytic activity">
    <reaction evidence="1">
        <text>a beta-D-glucosyl-(1&lt;-&gt;1')-N-acylsphing-4-enine + H2O = an N-acylsphing-4-enine + D-glucose</text>
        <dbReference type="Rhea" id="RHEA:13269"/>
        <dbReference type="ChEBI" id="CHEBI:4167"/>
        <dbReference type="ChEBI" id="CHEBI:15377"/>
        <dbReference type="ChEBI" id="CHEBI:22801"/>
        <dbReference type="ChEBI" id="CHEBI:52639"/>
        <dbReference type="EC" id="3.2.1.45"/>
    </reaction>
    <physiologicalReaction direction="left-to-right" evidence="1">
        <dbReference type="Rhea" id="RHEA:13270"/>
    </physiologicalReaction>
</comment>
<dbReference type="GO" id="GO:0005102">
    <property type="term" value="F:signaling receptor binding"/>
    <property type="evidence" value="ECO:0007669"/>
    <property type="project" value="UniProtKB-ARBA"/>
</dbReference>
<comment type="pathway">
    <text evidence="2">Lipid metabolism; sphingolipid metabolism.</text>
</comment>
<comment type="catalytic activity">
    <reaction evidence="11">
        <text>an N-acyl-1-beta-D-glucosyl-15-methylhexadecasphing-4-enine + H2O = an N-acyl-15-methylhexadecasphing-4-enine + D-glucose</text>
        <dbReference type="Rhea" id="RHEA:34755"/>
        <dbReference type="ChEBI" id="CHEBI:4167"/>
        <dbReference type="ChEBI" id="CHEBI:15377"/>
        <dbReference type="ChEBI" id="CHEBI:70815"/>
        <dbReference type="ChEBI" id="CHEBI:70846"/>
    </reaction>
    <physiologicalReaction direction="left-to-right" evidence="11">
        <dbReference type="Rhea" id="RHEA:34756"/>
    </physiologicalReaction>
</comment>
<evidence type="ECO:0000256" key="12">
    <source>
        <dbReference type="RuleBase" id="RU361188"/>
    </source>
</evidence>
<evidence type="ECO:0000256" key="10">
    <source>
        <dbReference type="ARBA" id="ARBA00050474"/>
    </source>
</evidence>
<dbReference type="WBParaSite" id="Pan_g6832.t1">
    <property type="protein sequence ID" value="Pan_g6832.t1"/>
    <property type="gene ID" value="Pan_g6832"/>
</dbReference>
<dbReference type="InterPro" id="IPR001139">
    <property type="entry name" value="Glyco_hydro_30"/>
</dbReference>
<evidence type="ECO:0000256" key="7">
    <source>
        <dbReference type="ARBA" id="ARBA00022801"/>
    </source>
</evidence>
<dbReference type="GO" id="GO:0030163">
    <property type="term" value="P:protein catabolic process"/>
    <property type="evidence" value="ECO:0007669"/>
    <property type="project" value="UniProtKB-ARBA"/>
</dbReference>
<keyword evidence="7 12" id="KW-0378">Hydrolase</keyword>
<evidence type="ECO:0000256" key="9">
    <source>
        <dbReference type="ARBA" id="ARBA00023098"/>
    </source>
</evidence>
<protein>
    <recommendedName>
        <fullName evidence="5 12">Glucosylceramidase</fullName>
        <ecNumber evidence="5 12">3.2.1.45</ecNumber>
    </recommendedName>
</protein>
<dbReference type="GO" id="GO:0006066">
    <property type="term" value="P:alcohol metabolic process"/>
    <property type="evidence" value="ECO:0007669"/>
    <property type="project" value="UniProtKB-ARBA"/>
</dbReference>
<dbReference type="Pfam" id="PF17189">
    <property type="entry name" value="Glyco_hydro_30C"/>
    <property type="match status" value="1"/>
</dbReference>
<dbReference type="GO" id="GO:0042391">
    <property type="term" value="P:regulation of membrane potential"/>
    <property type="evidence" value="ECO:0007669"/>
    <property type="project" value="UniProtKB-ARBA"/>
</dbReference>
<evidence type="ECO:0000256" key="6">
    <source>
        <dbReference type="ARBA" id="ARBA00022729"/>
    </source>
</evidence>
<evidence type="ECO:0000256" key="2">
    <source>
        <dbReference type="ARBA" id="ARBA00004760"/>
    </source>
</evidence>
<dbReference type="EC" id="3.2.1.45" evidence="5 12"/>
<evidence type="ECO:0000313" key="17">
    <source>
        <dbReference type="WBParaSite" id="Pan_g6832.t1"/>
    </source>
</evidence>
<proteinExistence type="inferred from homology"/>
<comment type="catalytic activity">
    <reaction evidence="10">
        <text>a beta-D-glucosylceramide + H2O = an N-acyl-sphingoid base + D-glucose</text>
        <dbReference type="Rhea" id="RHEA:81447"/>
        <dbReference type="ChEBI" id="CHEBI:4167"/>
        <dbReference type="ChEBI" id="CHEBI:15377"/>
        <dbReference type="ChEBI" id="CHEBI:83264"/>
        <dbReference type="ChEBI" id="CHEBI:83273"/>
    </reaction>
    <physiologicalReaction direction="left-to-right" evidence="10">
        <dbReference type="Rhea" id="RHEA:81448"/>
    </physiologicalReaction>
</comment>
<dbReference type="InterPro" id="IPR033453">
    <property type="entry name" value="Glyco_hydro_30_TIM-barrel"/>
</dbReference>
<evidence type="ECO:0000313" key="16">
    <source>
        <dbReference type="Proteomes" id="UP000492821"/>
    </source>
</evidence>
<dbReference type="PRINTS" id="PR00843">
    <property type="entry name" value="GLHYDRLASE30"/>
</dbReference>
<dbReference type="GO" id="GO:0006914">
    <property type="term" value="P:autophagy"/>
    <property type="evidence" value="ECO:0007669"/>
    <property type="project" value="UniProtKB-ARBA"/>
</dbReference>
<comment type="pathway">
    <text evidence="3">Sphingolipid metabolism.</text>
</comment>
<dbReference type="Pfam" id="PF02055">
    <property type="entry name" value="Glyco_hydro_30"/>
    <property type="match status" value="1"/>
</dbReference>